<dbReference type="GO" id="GO:0016787">
    <property type="term" value="F:hydrolase activity"/>
    <property type="evidence" value="ECO:0007669"/>
    <property type="project" value="UniProtKB-KW"/>
</dbReference>
<keyword evidence="3" id="KW-0378">Hydrolase</keyword>
<sequence>MTRTTTLLRQLLNASRLTKAVGAHNALTARIVEETGFDCVWASGFEVSTSHCVPDSNVLTMSECLSAAQDMARAVEIPVLADCDSGFGGVNNVFHMVRQYEAGGIAGVCIEDKQFPKMNSFVESGQTMLAAEDFAARIQAAKHAQVESDFVVVARIESFISGAGTEDAIYRARVYECAGADALLIHSKERIPRQVNDFRENYSGGLPVIVVPTTYPEVTVDELEAKGFAMAIYANHGLRRAIKATREAMVRIQIDGTTKNVEEELAPLSEVFALQGMPESLKRQLEFEESGRTAVSRTGAPGGSADPAPAEPE</sequence>
<dbReference type="EMBL" id="BAAAPE010000011">
    <property type="protein sequence ID" value="GAA2083181.1"/>
    <property type="molecule type" value="Genomic_DNA"/>
</dbReference>
<comment type="similarity">
    <text evidence="1">Belongs to the isocitrate lyase/PEP mutase superfamily. PEP mutase family.</text>
</comment>
<dbReference type="PANTHER" id="PTHR42905:SF7">
    <property type="entry name" value="PHOSPHOENOLPYRUVATE PHOSPHOMUTASE"/>
    <property type="match status" value="1"/>
</dbReference>
<dbReference type="RefSeq" id="WP_344530654.1">
    <property type="nucleotide sequence ID" value="NZ_BAAAPE010000011.1"/>
</dbReference>
<gene>
    <name evidence="3" type="ORF">GCM10009801_43470</name>
</gene>
<comment type="caution">
    <text evidence="3">The sequence shown here is derived from an EMBL/GenBank/DDBJ whole genome shotgun (WGS) entry which is preliminary data.</text>
</comment>
<dbReference type="SUPFAM" id="SSF51621">
    <property type="entry name" value="Phosphoenolpyruvate/pyruvate domain"/>
    <property type="match status" value="1"/>
</dbReference>
<proteinExistence type="inferred from homology"/>
<evidence type="ECO:0000256" key="1">
    <source>
        <dbReference type="ARBA" id="ARBA00038455"/>
    </source>
</evidence>
<name>A0ABP5HSM0_9ACTN</name>
<reference evidence="4" key="1">
    <citation type="journal article" date="2019" name="Int. J. Syst. Evol. Microbiol.">
        <title>The Global Catalogue of Microorganisms (GCM) 10K type strain sequencing project: providing services to taxonomists for standard genome sequencing and annotation.</title>
        <authorList>
            <consortium name="The Broad Institute Genomics Platform"/>
            <consortium name="The Broad Institute Genome Sequencing Center for Infectious Disease"/>
            <person name="Wu L."/>
            <person name="Ma J."/>
        </authorList>
    </citation>
    <scope>NUCLEOTIDE SEQUENCE [LARGE SCALE GENOMIC DNA]</scope>
    <source>
        <strain evidence="4">JCM 15478</strain>
    </source>
</reference>
<feature type="region of interest" description="Disordered" evidence="2">
    <location>
        <begin position="285"/>
        <end position="313"/>
    </location>
</feature>
<dbReference type="CDD" id="cd00377">
    <property type="entry name" value="ICL_PEPM"/>
    <property type="match status" value="1"/>
</dbReference>
<accession>A0ABP5HSM0</accession>
<evidence type="ECO:0000313" key="4">
    <source>
        <dbReference type="Proteomes" id="UP001500016"/>
    </source>
</evidence>
<dbReference type="Proteomes" id="UP001500016">
    <property type="component" value="Unassembled WGS sequence"/>
</dbReference>
<dbReference type="InterPro" id="IPR015813">
    <property type="entry name" value="Pyrv/PenolPyrv_kinase-like_dom"/>
</dbReference>
<dbReference type="Gene3D" id="3.20.20.60">
    <property type="entry name" value="Phosphoenolpyruvate-binding domains"/>
    <property type="match status" value="1"/>
</dbReference>
<keyword evidence="4" id="KW-1185">Reference proteome</keyword>
<protein>
    <submittedName>
        <fullName evidence="3">Phosphonopyruvate hydrolase</fullName>
    </submittedName>
</protein>
<dbReference type="InterPro" id="IPR040442">
    <property type="entry name" value="Pyrv_kinase-like_dom_sf"/>
</dbReference>
<dbReference type="InterPro" id="IPR039556">
    <property type="entry name" value="ICL/PEPM"/>
</dbReference>
<evidence type="ECO:0000313" key="3">
    <source>
        <dbReference type="EMBL" id="GAA2083181.1"/>
    </source>
</evidence>
<dbReference type="PANTHER" id="PTHR42905">
    <property type="entry name" value="PHOSPHOENOLPYRUVATE CARBOXYLASE"/>
    <property type="match status" value="1"/>
</dbReference>
<dbReference type="Pfam" id="PF13714">
    <property type="entry name" value="PEP_mutase"/>
    <property type="match status" value="1"/>
</dbReference>
<feature type="compositionally biased region" description="Low complexity" evidence="2">
    <location>
        <begin position="303"/>
        <end position="313"/>
    </location>
</feature>
<evidence type="ECO:0000256" key="2">
    <source>
        <dbReference type="SAM" id="MobiDB-lite"/>
    </source>
</evidence>
<organism evidence="3 4">
    <name type="scientific">Streptomyces albiaxialis</name>
    <dbReference type="NCBI Taxonomy" id="329523"/>
    <lineage>
        <taxon>Bacteria</taxon>
        <taxon>Bacillati</taxon>
        <taxon>Actinomycetota</taxon>
        <taxon>Actinomycetes</taxon>
        <taxon>Kitasatosporales</taxon>
        <taxon>Streptomycetaceae</taxon>
        <taxon>Streptomyces</taxon>
    </lineage>
</organism>